<keyword evidence="6" id="KW-0496">Mitochondrion</keyword>
<keyword evidence="11" id="KW-1185">Reference proteome</keyword>
<name>A0AAD4PYV6_9EURO</name>
<organism evidence="10 11">
    <name type="scientific">Talaromyces proteolyticus</name>
    <dbReference type="NCBI Taxonomy" id="1131652"/>
    <lineage>
        <taxon>Eukaryota</taxon>
        <taxon>Fungi</taxon>
        <taxon>Dikarya</taxon>
        <taxon>Ascomycota</taxon>
        <taxon>Pezizomycotina</taxon>
        <taxon>Eurotiomycetes</taxon>
        <taxon>Eurotiomycetidae</taxon>
        <taxon>Eurotiales</taxon>
        <taxon>Trichocomaceae</taxon>
        <taxon>Talaromyces</taxon>
        <taxon>Talaromyces sect. Bacilispori</taxon>
    </lineage>
</organism>
<comment type="caution">
    <text evidence="10">The sequence shown here is derived from an EMBL/GenBank/DDBJ whole genome shotgun (WGS) entry which is preliminary data.</text>
</comment>
<protein>
    <recommendedName>
        <fullName evidence="12">MOZ protein represents a chromatin-associated acetyltransferase</fullName>
    </recommendedName>
</protein>
<keyword evidence="5" id="KW-0175">Coiled coil</keyword>
<dbReference type="PANTHER" id="PTHR14360:SF12">
    <property type="entry name" value="MOZ PROTEIN REPRESENTS A CHROMATIN-ASSOCIATED ACETYLTRANSFERASE"/>
    <property type="match status" value="1"/>
</dbReference>
<comment type="subcellular location">
    <subcellularLocation>
        <location evidence="2">Membrane</location>
    </subcellularLocation>
    <subcellularLocation>
        <location evidence="1">Mitochondrion</location>
    </subcellularLocation>
</comment>
<evidence type="ECO:0000256" key="5">
    <source>
        <dbReference type="ARBA" id="ARBA00023054"/>
    </source>
</evidence>
<dbReference type="GO" id="GO:0005739">
    <property type="term" value="C:mitochondrion"/>
    <property type="evidence" value="ECO:0007669"/>
    <property type="project" value="UniProtKB-SubCell"/>
</dbReference>
<proteinExistence type="predicted"/>
<sequence>MTAPRLPFLYPQLFRSLKPYEPAVRPFRFSAPPSNSFHSSRRCEQNTFPSRRGQAVEPKLPPPSRPKNKPAKSSGIKTAKKDVSSTAQSKSTPHPELVSNITDYGPEKSANSKEKIDGKQEVTEEDSDSSKATLPTSKQDDNSPSQTKDAEEVPPPQNPLDAVLQMPQPEDMSLTRISEKKQGIPHLRPAHYVHHFDTYTLVKDLQAGGFSEEQAITVMKAIRGILQDKLDLAEDTLTSKSDSENEEYLFEAACSELRSSLQASRNLEIERQRASRTQLQHDADILNLRLNQELTRLNDDLKGMRNDHKMTIREQQRSLDTGIQELNYRIAVSLASDGKSEAEGLRWVLTRRAALAIAFSALMAIAFFKFYSVYTHDLQKKQAAAKSAATAEPVHDAAIQTQSSLSDALASESLG</sequence>
<feature type="compositionally biased region" description="Basic and acidic residues" evidence="8">
    <location>
        <begin position="110"/>
        <end position="122"/>
    </location>
</feature>
<dbReference type="Gene3D" id="1.20.5.340">
    <property type="match status" value="1"/>
</dbReference>
<keyword evidence="4 9" id="KW-1133">Transmembrane helix</keyword>
<dbReference type="Pfam" id="PF07798">
    <property type="entry name" value="CCDC90-like"/>
    <property type="match status" value="1"/>
</dbReference>
<dbReference type="PANTHER" id="PTHR14360">
    <property type="entry name" value="PROTEIN FMP32, MITOCHONDRIAL"/>
    <property type="match status" value="1"/>
</dbReference>
<evidence type="ECO:0000256" key="4">
    <source>
        <dbReference type="ARBA" id="ARBA00022989"/>
    </source>
</evidence>
<feature type="compositionally biased region" description="Polar residues" evidence="8">
    <location>
        <begin position="130"/>
        <end position="147"/>
    </location>
</feature>
<evidence type="ECO:0000313" key="11">
    <source>
        <dbReference type="Proteomes" id="UP001201262"/>
    </source>
</evidence>
<keyword evidence="7 9" id="KW-0472">Membrane</keyword>
<reference evidence="10" key="1">
    <citation type="submission" date="2021-12" db="EMBL/GenBank/DDBJ databases">
        <title>Convergent genome expansion in fungi linked to evolution of root-endophyte symbiosis.</title>
        <authorList>
            <consortium name="DOE Joint Genome Institute"/>
            <person name="Ke Y.-H."/>
            <person name="Bonito G."/>
            <person name="Liao H.-L."/>
            <person name="Looney B."/>
            <person name="Rojas-Flechas A."/>
            <person name="Nash J."/>
            <person name="Hameed K."/>
            <person name="Schadt C."/>
            <person name="Martin F."/>
            <person name="Crous P.W."/>
            <person name="Miettinen O."/>
            <person name="Magnuson J.K."/>
            <person name="Labbe J."/>
            <person name="Jacobson D."/>
            <person name="Doktycz M.J."/>
            <person name="Veneault-Fourrey C."/>
            <person name="Kuo A."/>
            <person name="Mondo S."/>
            <person name="Calhoun S."/>
            <person name="Riley R."/>
            <person name="Ohm R."/>
            <person name="LaButti K."/>
            <person name="Andreopoulos B."/>
            <person name="Pangilinan J."/>
            <person name="Nolan M."/>
            <person name="Tritt A."/>
            <person name="Clum A."/>
            <person name="Lipzen A."/>
            <person name="Daum C."/>
            <person name="Barry K."/>
            <person name="Grigoriev I.V."/>
            <person name="Vilgalys R."/>
        </authorList>
    </citation>
    <scope>NUCLEOTIDE SEQUENCE</scope>
    <source>
        <strain evidence="10">PMI_201</strain>
    </source>
</reference>
<dbReference type="AlphaFoldDB" id="A0AAD4PYV6"/>
<evidence type="ECO:0000313" key="10">
    <source>
        <dbReference type="EMBL" id="KAH8695097.1"/>
    </source>
</evidence>
<evidence type="ECO:0008006" key="12">
    <source>
        <dbReference type="Google" id="ProtNLM"/>
    </source>
</evidence>
<evidence type="ECO:0000256" key="9">
    <source>
        <dbReference type="SAM" id="Phobius"/>
    </source>
</evidence>
<feature type="region of interest" description="Disordered" evidence="8">
    <location>
        <begin position="25"/>
        <end position="163"/>
    </location>
</feature>
<evidence type="ECO:0000256" key="3">
    <source>
        <dbReference type="ARBA" id="ARBA00022692"/>
    </source>
</evidence>
<dbReference type="RefSeq" id="XP_046070239.1">
    <property type="nucleotide sequence ID" value="XM_046220628.1"/>
</dbReference>
<evidence type="ECO:0000256" key="7">
    <source>
        <dbReference type="ARBA" id="ARBA00023136"/>
    </source>
</evidence>
<dbReference type="EMBL" id="JAJTJA010000008">
    <property type="protein sequence ID" value="KAH8695097.1"/>
    <property type="molecule type" value="Genomic_DNA"/>
</dbReference>
<dbReference type="InterPro" id="IPR024461">
    <property type="entry name" value="CCDC90-like"/>
</dbReference>
<evidence type="ECO:0000256" key="1">
    <source>
        <dbReference type="ARBA" id="ARBA00004173"/>
    </source>
</evidence>
<evidence type="ECO:0000256" key="8">
    <source>
        <dbReference type="SAM" id="MobiDB-lite"/>
    </source>
</evidence>
<accession>A0AAD4PYV6</accession>
<evidence type="ECO:0000256" key="6">
    <source>
        <dbReference type="ARBA" id="ARBA00023128"/>
    </source>
</evidence>
<dbReference type="GO" id="GO:0016020">
    <property type="term" value="C:membrane"/>
    <property type="evidence" value="ECO:0007669"/>
    <property type="project" value="UniProtKB-SubCell"/>
</dbReference>
<dbReference type="GeneID" id="70250915"/>
<dbReference type="Proteomes" id="UP001201262">
    <property type="component" value="Unassembled WGS sequence"/>
</dbReference>
<gene>
    <name evidence="10" type="ORF">BGW36DRAFT_428985</name>
</gene>
<evidence type="ECO:0000256" key="2">
    <source>
        <dbReference type="ARBA" id="ARBA00004370"/>
    </source>
</evidence>
<feature type="transmembrane region" description="Helical" evidence="9">
    <location>
        <begin position="353"/>
        <end position="371"/>
    </location>
</feature>
<keyword evidence="3 9" id="KW-0812">Transmembrane</keyword>